<dbReference type="AlphaFoldDB" id="A0A365N5L9"/>
<organism evidence="1 2">
    <name type="scientific">Gibberella intermedia</name>
    <name type="common">Bulb rot disease fungus</name>
    <name type="synonym">Fusarium proliferatum</name>
    <dbReference type="NCBI Taxonomy" id="948311"/>
    <lineage>
        <taxon>Eukaryota</taxon>
        <taxon>Fungi</taxon>
        <taxon>Dikarya</taxon>
        <taxon>Ascomycota</taxon>
        <taxon>Pezizomycotina</taxon>
        <taxon>Sordariomycetes</taxon>
        <taxon>Hypocreomycetidae</taxon>
        <taxon>Hypocreales</taxon>
        <taxon>Nectriaceae</taxon>
        <taxon>Fusarium</taxon>
        <taxon>Fusarium fujikuroi species complex</taxon>
    </lineage>
</organism>
<dbReference type="EMBL" id="PKMI01000019">
    <property type="protein sequence ID" value="RBA16036.1"/>
    <property type="molecule type" value="Genomic_DNA"/>
</dbReference>
<evidence type="ECO:0000313" key="1">
    <source>
        <dbReference type="EMBL" id="RBA16036.1"/>
    </source>
</evidence>
<gene>
    <name evidence="1" type="ORF">FPRO05_11886</name>
</gene>
<name>A0A365N5L9_GIBIN</name>
<comment type="caution">
    <text evidence="1">The sequence shown here is derived from an EMBL/GenBank/DDBJ whole genome shotgun (WGS) entry which is preliminary data.</text>
</comment>
<protein>
    <submittedName>
        <fullName evidence="1">Uncharacterized protein</fullName>
    </submittedName>
</protein>
<dbReference type="Proteomes" id="UP000251714">
    <property type="component" value="Unassembled WGS sequence"/>
</dbReference>
<accession>A0A365N5L9</accession>
<sequence>MQVTFMKSTEKTRHGVLKLYDRRYPGRIRQVKGTAAATAPSVAADAAYRTLVRQGTMDVFLLALQHIYDTEPNTCPSDFLHNEKFGGARFGGAEFDSIARFEAATWYQCDQHFKTELKAYKQLERLQGTGIPRLYAHVRIPHNAVPQGARNDEPWDRFLCVHGLLLEDIPGPTLEDWPTLDITPYMLSTVANSAAEMIHQINASGVLLQKTCRNVIVKKHNNVLLPFIVDFTVAVFKEDLDRSEIRRLATTHRMLTEFQTLQPALERAY</sequence>
<reference evidence="1 2" key="1">
    <citation type="submission" date="2017-12" db="EMBL/GenBank/DDBJ databases">
        <title>Genome sequence of the mycotoxigenic crop pathogen Fusarium proliferatum, strain ITEM 2341 from Date Palm.</title>
        <authorList>
            <person name="Almiman B.F."/>
            <person name="Shittu T.A."/>
            <person name="Muthumeenakshi S."/>
            <person name="Baroncelli R."/>
            <person name="Sreenivasaprasada S."/>
        </authorList>
    </citation>
    <scope>NUCLEOTIDE SEQUENCE [LARGE SCALE GENOMIC DNA]</scope>
    <source>
        <strain evidence="1 2">ITEM 2341</strain>
    </source>
</reference>
<proteinExistence type="predicted"/>
<evidence type="ECO:0000313" key="2">
    <source>
        <dbReference type="Proteomes" id="UP000251714"/>
    </source>
</evidence>